<dbReference type="PANTHER" id="PTHR43135">
    <property type="entry name" value="ALPHA-D-RIBOSE 1-METHYLPHOSPHONATE 5-TRIPHOSPHATE DIPHOSPHATASE"/>
    <property type="match status" value="1"/>
</dbReference>
<dbReference type="Gene3D" id="2.30.40.10">
    <property type="entry name" value="Urease, subunit C, domain 1"/>
    <property type="match status" value="2"/>
</dbReference>
<dbReference type="InterPro" id="IPR051781">
    <property type="entry name" value="Metallo-dep_Hydrolase"/>
</dbReference>
<dbReference type="SUPFAM" id="SSF51338">
    <property type="entry name" value="Composite domain of metallo-dependent hydrolases"/>
    <property type="match status" value="1"/>
</dbReference>
<evidence type="ECO:0000313" key="3">
    <source>
        <dbReference type="EMBL" id="PCO06939.1"/>
    </source>
</evidence>
<dbReference type="Proteomes" id="UP000218427">
    <property type="component" value="Unassembled WGS sequence"/>
</dbReference>
<dbReference type="RefSeq" id="WP_067081370.1">
    <property type="nucleotide sequence ID" value="NZ_LRFG02000001.1"/>
</dbReference>
<evidence type="ECO:0000313" key="4">
    <source>
        <dbReference type="Proteomes" id="UP000218427"/>
    </source>
</evidence>
<proteinExistence type="predicted"/>
<protein>
    <recommendedName>
        <fullName evidence="2">Amidohydrolase-related domain-containing protein</fullName>
    </recommendedName>
</protein>
<dbReference type="SUPFAM" id="SSF51556">
    <property type="entry name" value="Metallo-dependent hydrolases"/>
    <property type="match status" value="1"/>
</dbReference>
<dbReference type="Gene3D" id="3.20.20.140">
    <property type="entry name" value="Metal-dependent hydrolases"/>
    <property type="match status" value="2"/>
</dbReference>
<gene>
    <name evidence="3" type="ORF">AWR36_004170</name>
</gene>
<feature type="chain" id="PRO_5047269660" description="Amidohydrolase-related domain-containing protein" evidence="1">
    <location>
        <begin position="19"/>
        <end position="477"/>
    </location>
</feature>
<keyword evidence="1" id="KW-0732">Signal</keyword>
<name>A0ABX4I3E4_9GAMM</name>
<comment type="caution">
    <text evidence="3">The sequence shown here is derived from an EMBL/GenBank/DDBJ whole genome shotgun (WGS) entry which is preliminary data.</text>
</comment>
<dbReference type="PANTHER" id="PTHR43135:SF3">
    <property type="entry name" value="ALPHA-D-RIBOSE 1-METHYLPHOSPHONATE 5-TRIPHOSPHATE DIPHOSPHATASE"/>
    <property type="match status" value="1"/>
</dbReference>
<evidence type="ECO:0000256" key="1">
    <source>
        <dbReference type="SAM" id="SignalP"/>
    </source>
</evidence>
<feature type="signal peptide" evidence="1">
    <location>
        <begin position="1"/>
        <end position="18"/>
    </location>
</feature>
<dbReference type="InterPro" id="IPR032466">
    <property type="entry name" value="Metal_Hydrolase"/>
</dbReference>
<dbReference type="InterPro" id="IPR011059">
    <property type="entry name" value="Metal-dep_hydrolase_composite"/>
</dbReference>
<organism evidence="3 4">
    <name type="scientific">Microbulbifer flavimaris</name>
    <dbReference type="NCBI Taxonomy" id="1781068"/>
    <lineage>
        <taxon>Bacteria</taxon>
        <taxon>Pseudomonadati</taxon>
        <taxon>Pseudomonadota</taxon>
        <taxon>Gammaproteobacteria</taxon>
        <taxon>Cellvibrionales</taxon>
        <taxon>Microbulbiferaceae</taxon>
        <taxon>Microbulbifer</taxon>
    </lineage>
</organism>
<keyword evidence="4" id="KW-1185">Reference proteome</keyword>
<dbReference type="InterPro" id="IPR006680">
    <property type="entry name" value="Amidohydro-rel"/>
</dbReference>
<feature type="domain" description="Amidohydrolase-related" evidence="2">
    <location>
        <begin position="71"/>
        <end position="461"/>
    </location>
</feature>
<evidence type="ECO:0000259" key="2">
    <source>
        <dbReference type="Pfam" id="PF01979"/>
    </source>
</evidence>
<sequence length="477" mass="52154">MRIALGLFAVLFSGIATAAPTSLVNATVYDGTGQSVIKNGVITVDQGKIRCIGPDCKIPEDAEVIDIEGKYITPGLVDAHVHYAATGSFNTRSQDSERYDLEQIQRDLKENHWRWDRAYLCSGVTAVLDPGSFSWTLDLQQPSETSTDRPHFVGAGPLITHTRSEASRFVLEHQKALGTSEFLPMDSDKAALAAVDKLAAMGARAVKIWFIKPEPGYVDTLYQRMQLVGKRVAEHNLPLLVHAQYLEGAKAAIRAGASVLVHSVGHADVDEEFLQLARDNDVIYQPTMGWARGGAAEGQARLFFGEPPVFDDPNNCIDDTTRQLVRQEFEQLHPLEKEKHSFKDTIGWLIHIGEDLEVHADNLKKVHEYGIKVATATDAGNPLVFHGPSIYAEMESMEAAGIPPEDVIVMSTRNGAIAMGELDRFGTLEAGKNADLVILNEDPGESTKAFRSITHVMRLGKLHNVSELAGAKEAPDA</sequence>
<dbReference type="Pfam" id="PF01979">
    <property type="entry name" value="Amidohydro_1"/>
    <property type="match status" value="1"/>
</dbReference>
<reference evidence="3" key="1">
    <citation type="submission" date="2017-08" db="EMBL/GenBank/DDBJ databases">
        <title>Microbulbifer marisrubri sp. nov., a halophilic alphaproteobacterium isolated from marine sediment of the Yellow Sea, China.</title>
        <authorList>
            <person name="Zhang G."/>
            <person name="Xiong Q."/>
        </authorList>
    </citation>
    <scope>NUCLEOTIDE SEQUENCE [LARGE SCALE GENOMIC DNA]</scope>
    <source>
        <strain evidence="3">WRN-8</strain>
    </source>
</reference>
<dbReference type="EMBL" id="LRFG02000001">
    <property type="protein sequence ID" value="PCO06939.1"/>
    <property type="molecule type" value="Genomic_DNA"/>
</dbReference>
<accession>A0ABX4I3E4</accession>